<dbReference type="Proteomes" id="UP000278962">
    <property type="component" value="Unassembled WGS sequence"/>
</dbReference>
<sequence>MQPDFVATIAGAPVDAPEPVLAPTVEQPAIPAPPTAEQPVATSPRARRRGRRPRPRRVMTRVLLAGVVAASAFYGAGTGSNLVQRLRDGANVRTVPADGRSLLRAVALERALRALPSGRVESLRVSADRLEARVAAGGHVRLVRVTDRGWVAETPTTEDPTGAPVQVDARAPARMVRTVTRRTGRDAAGVSHVTLETSRWQLVFEDGAQFSANVHGRDVRRG</sequence>
<protein>
    <submittedName>
        <fullName evidence="3">Uncharacterized protein</fullName>
    </submittedName>
</protein>
<evidence type="ECO:0000313" key="3">
    <source>
        <dbReference type="EMBL" id="RKQ87837.1"/>
    </source>
</evidence>
<proteinExistence type="predicted"/>
<feature type="region of interest" description="Disordered" evidence="1">
    <location>
        <begin position="1"/>
        <end position="56"/>
    </location>
</feature>
<dbReference type="OrthoDB" id="9917541at2"/>
<evidence type="ECO:0000256" key="1">
    <source>
        <dbReference type="SAM" id="MobiDB-lite"/>
    </source>
</evidence>
<dbReference type="EMBL" id="RBIL01000002">
    <property type="protein sequence ID" value="RKQ87837.1"/>
    <property type="molecule type" value="Genomic_DNA"/>
</dbReference>
<reference evidence="3 4" key="1">
    <citation type="submission" date="2018-10" db="EMBL/GenBank/DDBJ databases">
        <title>Genomic Encyclopedia of Archaeal and Bacterial Type Strains, Phase II (KMG-II): from individual species to whole genera.</title>
        <authorList>
            <person name="Goeker M."/>
        </authorList>
    </citation>
    <scope>NUCLEOTIDE SEQUENCE [LARGE SCALE GENOMIC DNA]</scope>
    <source>
        <strain evidence="3 4">DSM 14954</strain>
    </source>
</reference>
<evidence type="ECO:0000313" key="4">
    <source>
        <dbReference type="Proteomes" id="UP000278962"/>
    </source>
</evidence>
<evidence type="ECO:0000256" key="2">
    <source>
        <dbReference type="SAM" id="Phobius"/>
    </source>
</evidence>
<comment type="caution">
    <text evidence="3">The sequence shown here is derived from an EMBL/GenBank/DDBJ whole genome shotgun (WGS) entry which is preliminary data.</text>
</comment>
<organism evidence="3 4">
    <name type="scientific">Solirubrobacter pauli</name>
    <dbReference type="NCBI Taxonomy" id="166793"/>
    <lineage>
        <taxon>Bacteria</taxon>
        <taxon>Bacillati</taxon>
        <taxon>Actinomycetota</taxon>
        <taxon>Thermoleophilia</taxon>
        <taxon>Solirubrobacterales</taxon>
        <taxon>Solirubrobacteraceae</taxon>
        <taxon>Solirubrobacter</taxon>
    </lineage>
</organism>
<feature type="compositionally biased region" description="Basic residues" evidence="1">
    <location>
        <begin position="45"/>
        <end position="56"/>
    </location>
</feature>
<dbReference type="AlphaFoldDB" id="A0A660L1M3"/>
<keyword evidence="2" id="KW-0472">Membrane</keyword>
<gene>
    <name evidence="3" type="ORF">C8N24_5866</name>
</gene>
<keyword evidence="2" id="KW-1133">Transmembrane helix</keyword>
<keyword evidence="4" id="KW-1185">Reference proteome</keyword>
<feature type="transmembrane region" description="Helical" evidence="2">
    <location>
        <begin position="58"/>
        <end position="77"/>
    </location>
</feature>
<name>A0A660L1M3_9ACTN</name>
<accession>A0A660L1M3</accession>
<keyword evidence="2" id="KW-0812">Transmembrane</keyword>
<dbReference type="RefSeq" id="WP_121256780.1">
    <property type="nucleotide sequence ID" value="NZ_RBIL01000002.1"/>
</dbReference>